<dbReference type="Proteomes" id="UP000144311">
    <property type="component" value="Segment"/>
</dbReference>
<reference evidence="2" key="1">
    <citation type="journal article" date="2006" name="J. Gen. Virol.">
        <title>Genomic characterization of a novel poxvirus contributing to the decline of the red squirrel (Sciurus vulgaris) in the UK.</title>
        <authorList>
            <person name="McInnes C.J."/>
            <person name="Wood A.R."/>
            <person name="Thomas K."/>
            <person name="Sainsbury A.W."/>
            <person name="Gurnell J."/>
            <person name="Dein F.J."/>
            <person name="Nettleton P.F."/>
        </authorList>
    </citation>
    <scope>NUCLEOTIDE SEQUENCE</scope>
    <source>
        <strain evidence="2">1296/99</strain>
    </source>
</reference>
<accession>Q1HTQ6</accession>
<protein>
    <submittedName>
        <fullName evidence="2">C7L</fullName>
    </submittedName>
    <submittedName>
        <fullName evidence="3">Zn finger protein</fullName>
    </submittedName>
</protein>
<dbReference type="EMBL" id="AH015635">
    <property type="protein sequence ID" value="ABD51480.1"/>
    <property type="molecule type" value="Genomic_DNA"/>
</dbReference>
<keyword evidence="4" id="KW-1185">Reference proteome</keyword>
<dbReference type="SUPFAM" id="SSF47986">
    <property type="entry name" value="DEATH domain"/>
    <property type="match status" value="1"/>
</dbReference>
<feature type="domain" description="DED" evidence="1">
    <location>
        <begin position="95"/>
        <end position="167"/>
    </location>
</feature>
<reference evidence="3 4" key="2">
    <citation type="submission" date="2011-10" db="EMBL/GenBank/DDBJ databases">
        <authorList>
            <person name="Darby A."/>
        </authorList>
    </citation>
    <scope>NUCLEOTIDE SEQUENCE [LARGE SCALE GENOMIC DNA]</scope>
    <source>
        <strain evidence="3">Red squirrel UK</strain>
    </source>
</reference>
<dbReference type="Gene3D" id="1.10.533.10">
    <property type="entry name" value="Death Domain, Fas"/>
    <property type="match status" value="1"/>
</dbReference>
<dbReference type="InterPro" id="IPR001875">
    <property type="entry name" value="DED_dom"/>
</dbReference>
<dbReference type="EMBL" id="HE601899">
    <property type="protein sequence ID" value="CCD83312.1"/>
    <property type="molecule type" value="Genomic_DNA"/>
</dbReference>
<proteinExistence type="predicted"/>
<dbReference type="InterPro" id="IPR011029">
    <property type="entry name" value="DEATH-like_dom_sf"/>
</dbReference>
<dbReference type="PROSITE" id="PS50168">
    <property type="entry name" value="DED"/>
    <property type="match status" value="1"/>
</dbReference>
<gene>
    <name evidence="2" type="primary">C7L</name>
    <name evidence="3" type="ORF">SQPV_1290</name>
</gene>
<dbReference type="RefSeq" id="YP_008658554.1">
    <property type="nucleotide sequence ID" value="NC_022563.1"/>
</dbReference>
<dbReference type="KEGG" id="vg:18158437"/>
<name>Q1HTQ6_9POXV</name>
<evidence type="ECO:0000313" key="3">
    <source>
        <dbReference type="EMBL" id="CCD83312.1"/>
    </source>
</evidence>
<reference evidence="3 4" key="3">
    <citation type="submission" date="2013-10" db="EMBL/GenBank/DDBJ databases">
        <title>The genome of epidemic Squirrel Poxvirus reveals novel virulence genes.</title>
        <authorList>
            <person name="Darby A.C."/>
            <person name="McInnes C.J."/>
            <person name="Kjaer K.H."/>
            <person name="Wood A.R."/>
            <person name="Hughes M."/>
            <person name="Martensen P.M."/>
            <person name="Radford A.D."/>
            <person name="Hall N."/>
            <person name="Chantrey J."/>
        </authorList>
    </citation>
    <scope>NUCLEOTIDE SEQUENCE [LARGE SCALE GENOMIC DNA]</scope>
    <source>
        <strain evidence="3">Red squirrel UK</strain>
    </source>
</reference>
<dbReference type="GeneID" id="18158437"/>
<sequence length="179" mass="20098">MGSSRNCECSRLRVTPGLLEYVRGELTYRDLKLVSFMLRDNGVLDDRLEWLCGMERAGCMLVRALRVAERTDVLIEFDLDRERVVPKCPLAFVHKYDRSLVLIDENTSLVELRQMELLCGVRARFDTFMDLAAYLERAGRLSAGHVTVLVSALKAVGRWDLVAVAETGAEESAGEDVDG</sequence>
<organism evidence="2">
    <name type="scientific">Squirrelpox virus</name>
    <dbReference type="NCBI Taxonomy" id="240426"/>
    <lineage>
        <taxon>Viruses</taxon>
        <taxon>Varidnaviria</taxon>
        <taxon>Bamfordvirae</taxon>
        <taxon>Nucleocytoviricota</taxon>
        <taxon>Pokkesviricetes</taxon>
        <taxon>Chitovirales</taxon>
        <taxon>Poxviridae</taxon>
        <taxon>Chordopoxvirinae</taxon>
        <taxon>Sciuripoxvirus</taxon>
        <taxon>Sciuripoxvirus squirrelpox</taxon>
    </lineage>
</organism>
<evidence type="ECO:0000259" key="1">
    <source>
        <dbReference type="PROSITE" id="PS50168"/>
    </source>
</evidence>
<evidence type="ECO:0000313" key="2">
    <source>
        <dbReference type="EMBL" id="ABD51480.1"/>
    </source>
</evidence>
<evidence type="ECO:0000313" key="4">
    <source>
        <dbReference type="Proteomes" id="UP000144311"/>
    </source>
</evidence>